<keyword evidence="2" id="KW-1185">Reference proteome</keyword>
<reference evidence="1 2" key="1">
    <citation type="journal article" date="2014" name="J Genomics">
        <title>Draft Genome Sequence of the Extremely Halophilic Phototrophic Purple Sulfur Bacterium Halorhodospira halochloris.</title>
        <authorList>
            <person name="Singh K.S."/>
            <person name="Kirksey J."/>
            <person name="Hoff W.D."/>
            <person name="Deole R."/>
        </authorList>
    </citation>
    <scope>NUCLEOTIDE SEQUENCE [LARGE SCALE GENOMIC DNA]</scope>
    <source>
        <strain evidence="1 2">A</strain>
    </source>
</reference>
<evidence type="ECO:0000313" key="2">
    <source>
        <dbReference type="Proteomes" id="UP000019442"/>
    </source>
</evidence>
<reference evidence="2" key="2">
    <citation type="submission" date="2014-02" db="EMBL/GenBank/DDBJ databases">
        <title>Draft Genome Sequence of extremely halophilic bacteria Halorhodospira halochloris.</title>
        <authorList>
            <person name="Singh K.S."/>
        </authorList>
    </citation>
    <scope>NUCLEOTIDE SEQUENCE [LARGE SCALE GENOMIC DNA]</scope>
    <source>
        <strain evidence="2">A</strain>
    </source>
</reference>
<dbReference type="Pfam" id="PF13444">
    <property type="entry name" value="Acetyltransf_5"/>
    <property type="match status" value="1"/>
</dbReference>
<protein>
    <recommendedName>
        <fullName evidence="3">Exosortase</fullName>
    </recommendedName>
</protein>
<dbReference type="HOGENOM" id="CLU_072758_0_0_6"/>
<proteinExistence type="predicted"/>
<gene>
    <name evidence="1" type="ORF">M911_13935</name>
</gene>
<sequence length="277" mass="31650">MLAIDHFFKYFKLDFARTPDQLRAVQRARYDVYVREFGFENPADCPDGLERDSFDPQSLHCMAVYLGDNKAKQHADGETVAGCVRVVLPTLKDPDGLMPLETYCQESLEPDNPKHPQRTARDSLCEISRLAAHPEFRRRPREDETRIGALPDKIELPSEEEMRTYPLVSMAMICASPAVALLVGRPNMFIMVESWLARLLKRMGIPLEQIGEPTDYHGTRTAYYIRAEGIVEGFNQDMRQLYDRVEATLRDNLARDDLGAMIRAGDHPMGREMKENS</sequence>
<dbReference type="NCBIfam" id="TIGR03694">
    <property type="entry name" value="exosort_acyl"/>
    <property type="match status" value="1"/>
</dbReference>
<dbReference type="Gene3D" id="3.40.630.30">
    <property type="match status" value="1"/>
</dbReference>
<dbReference type="InterPro" id="IPR022484">
    <property type="entry name" value="PEP-CTERM/exosrtase_acylTfrase"/>
</dbReference>
<evidence type="ECO:0000313" key="1">
    <source>
        <dbReference type="EMBL" id="AHK80069.1"/>
    </source>
</evidence>
<evidence type="ECO:0008006" key="3">
    <source>
        <dbReference type="Google" id="ProtNLM"/>
    </source>
</evidence>
<dbReference type="InterPro" id="IPR016181">
    <property type="entry name" value="Acyl_CoA_acyltransferase"/>
</dbReference>
<organism evidence="1 2">
    <name type="scientific">Ectothiorhodospira haloalkaliphila</name>
    <dbReference type="NCBI Taxonomy" id="421628"/>
    <lineage>
        <taxon>Bacteria</taxon>
        <taxon>Pseudomonadati</taxon>
        <taxon>Pseudomonadota</taxon>
        <taxon>Gammaproteobacteria</taxon>
        <taxon>Chromatiales</taxon>
        <taxon>Ectothiorhodospiraceae</taxon>
        <taxon>Ectothiorhodospira</taxon>
    </lineage>
</organism>
<dbReference type="SUPFAM" id="SSF55729">
    <property type="entry name" value="Acyl-CoA N-acyltransferases (Nat)"/>
    <property type="match status" value="1"/>
</dbReference>
<dbReference type="Proteomes" id="UP000019442">
    <property type="component" value="Chromosome"/>
</dbReference>
<dbReference type="AlphaFoldDB" id="W8KJV6"/>
<name>W8KJV6_9GAMM</name>
<dbReference type="KEGG" id="hhc:M911_13935"/>
<dbReference type="OrthoDB" id="582214at2"/>
<dbReference type="EMBL" id="CP007268">
    <property type="protein sequence ID" value="AHK80069.1"/>
    <property type="molecule type" value="Genomic_DNA"/>
</dbReference>
<dbReference type="RefSeq" id="WP_025282592.1">
    <property type="nucleotide sequence ID" value="NZ_CP007268.1"/>
</dbReference>
<accession>W8KJV6</accession>